<feature type="region of interest" description="Disordered" evidence="1">
    <location>
        <begin position="50"/>
        <end position="70"/>
    </location>
</feature>
<evidence type="ECO:0000313" key="2">
    <source>
        <dbReference type="EMBL" id="MQT03206.1"/>
    </source>
</evidence>
<feature type="compositionally biased region" description="Polar residues" evidence="1">
    <location>
        <begin position="56"/>
        <end position="70"/>
    </location>
</feature>
<accession>A0A646KQB9</accession>
<comment type="caution">
    <text evidence="2">The sequence shown here is derived from an EMBL/GenBank/DDBJ whole genome shotgun (WGS) entry which is preliminary data.</text>
</comment>
<evidence type="ECO:0000256" key="1">
    <source>
        <dbReference type="SAM" id="MobiDB-lite"/>
    </source>
</evidence>
<organism evidence="2 3">
    <name type="scientific">Streptomyces jumonjinensis</name>
    <dbReference type="NCBI Taxonomy" id="1945"/>
    <lineage>
        <taxon>Bacteria</taxon>
        <taxon>Bacillati</taxon>
        <taxon>Actinomycetota</taxon>
        <taxon>Actinomycetes</taxon>
        <taxon>Kitasatosporales</taxon>
        <taxon>Streptomycetaceae</taxon>
        <taxon>Streptomyces</taxon>
    </lineage>
</organism>
<dbReference type="RefSeq" id="WP_153524768.1">
    <property type="nucleotide sequence ID" value="NZ_JBEPDZ010000042.1"/>
</dbReference>
<dbReference type="Proteomes" id="UP000419138">
    <property type="component" value="Unassembled WGS sequence"/>
</dbReference>
<dbReference type="AlphaFoldDB" id="A0A646KQB9"/>
<gene>
    <name evidence="2" type="ORF">FF041_24340</name>
</gene>
<proteinExistence type="predicted"/>
<name>A0A646KQB9_STRJU</name>
<dbReference type="OrthoDB" id="9773411at2"/>
<protein>
    <submittedName>
        <fullName evidence="2">Uncharacterized protein</fullName>
    </submittedName>
</protein>
<dbReference type="EMBL" id="VCLA01000165">
    <property type="protein sequence ID" value="MQT03206.1"/>
    <property type="molecule type" value="Genomic_DNA"/>
</dbReference>
<evidence type="ECO:0000313" key="3">
    <source>
        <dbReference type="Proteomes" id="UP000419138"/>
    </source>
</evidence>
<reference evidence="2 3" key="1">
    <citation type="submission" date="2019-05" db="EMBL/GenBank/DDBJ databases">
        <title>Comparative genomics and metabolomics analyses of clavulanic acid producing Streptomyces species provides insight into specialized metabolism and evolution of beta-lactam biosynthetic gene clusters.</title>
        <authorList>
            <person name="Moore M.A."/>
            <person name="Cruz-Morales P."/>
            <person name="Barona Gomez F."/>
            <person name="Kapil T."/>
        </authorList>
    </citation>
    <scope>NUCLEOTIDE SEQUENCE [LARGE SCALE GENOMIC DNA]</scope>
    <source>
        <strain evidence="2 3">NRRL 5741</strain>
    </source>
</reference>
<sequence length="397" mass="42667">MGDFLINTTTRSLQFQPAVVSLRDSSYMAVWADRSDSSIKGQILRSSGAKTGGELTVSTPTPSDSNTNRQWPTVVRAGFSVVAVWIEEPFNIPPPLPQVKLQRFVDGQKTGPEIQVSTTDIDPKNRPSVTSMIDGGSVVTWADSRQGQRIRAQRFDDEGRKAGPEFTANITEGFHRRPVATVLDDGRYVVAWTDDPSGIEGGRLTFRVFDLDGSPLGGEKICTRTRGFFPGANAMTLLENGRFVIASIETIAESDLGVPQSTVVANVFEADGDGTEVINLSVGNPKGFNRSWPALAPLPGGRFLFTWVEKSATTFDTVPVVMAEICSDSQGSLGEKIQVSTVATTGDRFQVCAATSVDGSSESAFITWADDTRTDGDASDFAVRGHAFRVDSPGSLV</sequence>
<keyword evidence="3" id="KW-1185">Reference proteome</keyword>